<protein>
    <submittedName>
        <fullName evidence="2">Uncharacterized protein</fullName>
    </submittedName>
</protein>
<sequence length="172" mass="20009">MLARSKAIKRRNETEQNAIPQRYRTKGKFSFRSVRLEVTAGSFLGNCSYPFRWKVNFEAERFKLLAICSVLSKKASINDPLRNAMRPVLLTSKQYQGWNYVTGNKKHNIRSMQKELQRTRSLIRPANKSHFQESVCRGEQHCTIAVKYTELSDQTLEKITFTVAWCLISMNI</sequence>
<proteinExistence type="predicted"/>
<name>A0A915JCX5_ROMCU</name>
<organism evidence="1 2">
    <name type="scientific">Romanomermis culicivorax</name>
    <name type="common">Nematode worm</name>
    <dbReference type="NCBI Taxonomy" id="13658"/>
    <lineage>
        <taxon>Eukaryota</taxon>
        <taxon>Metazoa</taxon>
        <taxon>Ecdysozoa</taxon>
        <taxon>Nematoda</taxon>
        <taxon>Enoplea</taxon>
        <taxon>Dorylaimia</taxon>
        <taxon>Mermithida</taxon>
        <taxon>Mermithoidea</taxon>
        <taxon>Mermithidae</taxon>
        <taxon>Romanomermis</taxon>
    </lineage>
</organism>
<evidence type="ECO:0000313" key="1">
    <source>
        <dbReference type="Proteomes" id="UP000887565"/>
    </source>
</evidence>
<accession>A0A915JCX5</accession>
<evidence type="ECO:0000313" key="2">
    <source>
        <dbReference type="WBParaSite" id="nRc.2.0.1.t24363-RA"/>
    </source>
</evidence>
<reference evidence="2" key="1">
    <citation type="submission" date="2022-11" db="UniProtKB">
        <authorList>
            <consortium name="WormBaseParasite"/>
        </authorList>
    </citation>
    <scope>IDENTIFICATION</scope>
</reference>
<dbReference type="Proteomes" id="UP000887565">
    <property type="component" value="Unplaced"/>
</dbReference>
<dbReference type="WBParaSite" id="nRc.2.0.1.t24363-RA">
    <property type="protein sequence ID" value="nRc.2.0.1.t24363-RA"/>
    <property type="gene ID" value="nRc.2.0.1.g24363"/>
</dbReference>
<keyword evidence="1" id="KW-1185">Reference proteome</keyword>
<dbReference type="AlphaFoldDB" id="A0A915JCX5"/>